<evidence type="ECO:0000256" key="5">
    <source>
        <dbReference type="SAM" id="MobiDB-lite"/>
    </source>
</evidence>
<feature type="region of interest" description="Disordered" evidence="5">
    <location>
        <begin position="114"/>
        <end position="144"/>
    </location>
</feature>
<feature type="compositionally biased region" description="Basic and acidic residues" evidence="5">
    <location>
        <begin position="22"/>
        <end position="32"/>
    </location>
</feature>
<keyword evidence="2" id="KW-0645">Protease</keyword>
<sequence length="807" mass="88085">MSLGSFGLDLKQCEGWPDEPPSEARPRRETPRATRATHGAECFIIFWLDRHLLYKVQLYDFACEALAAPEEAPGWKGGGVGNTRGPVQQTHVSTVWMVLSCTILHHPAPTELASFPGVPSCPRSARSRNGPGRSVRPQQTMAEHETEFRGFSVFAEEPRVELSGRFPVRDAHPLKEQSEQMGGHASIDLHTIACGPPHFKLNLTNGTGSEVAEGVMKMISPNFSIIFQDTARHAGYWMLGFVFTSWAYFLFLILISCSLPEAEHRSIQVLHLILQADPNRTASAERAHREVLTIETSLADVLKAPHLEHLSFVVLDETSALLEFRKAFNTRADTIVNFKEPMGAVGELEGSLLYRNLPAALKNRQSYSAVSIGVGTPPQHFDLVADTGSSAVIVTHCACQEASCYGYSSSCFTGTNRSETFVLPKDSEGDPHLLAMEFGSGVIYGVLATDVVSLGPVKARMNESLVLMYDHQLDSGITDFEGIFGLGLPYGEASAQSWLRQAAVQSFSMCFSNFEEDGVLRLLRGAKHEPMEEALQMRNVGKYHWALNFHGISLGNATTPVLFCGGASSCGLIPDSGTTLILGPPDHLLELFASLCDRWPRCAAAAERAANASSAQSIGISDWIKHAFERWGLPPIRSPFAPSPATERKMAKREAFESLLSTCSAWANSAEDLDAELPELLWHVSGAGDSRGDANSGNSQVLRMPGSAYVVAVGYEGRMGCVAFFGEIDLVTPSGPVWILGSAIFYEYVVKYDLSPDAAISFSKGPCSSCSTDTALALARRKSRQSRPIRRQESPVRMPRFNHSRLL</sequence>
<dbReference type="InterPro" id="IPR033121">
    <property type="entry name" value="PEPTIDASE_A1"/>
</dbReference>
<evidence type="ECO:0000313" key="7">
    <source>
        <dbReference type="EMBL" id="CAK9005631.1"/>
    </source>
</evidence>
<dbReference type="InterPro" id="IPR021109">
    <property type="entry name" value="Peptidase_aspartic_dom_sf"/>
</dbReference>
<name>A0ABP0IU78_9DINO</name>
<dbReference type="CDD" id="cd05471">
    <property type="entry name" value="pepsin_like"/>
    <property type="match status" value="1"/>
</dbReference>
<evidence type="ECO:0000256" key="4">
    <source>
        <dbReference type="ARBA" id="ARBA00022801"/>
    </source>
</evidence>
<evidence type="ECO:0000313" key="8">
    <source>
        <dbReference type="Proteomes" id="UP001642484"/>
    </source>
</evidence>
<feature type="region of interest" description="Disordered" evidence="5">
    <location>
        <begin position="1"/>
        <end position="33"/>
    </location>
</feature>
<dbReference type="PANTHER" id="PTHR47966:SF51">
    <property type="entry name" value="BETA-SITE APP-CLEAVING ENZYME, ISOFORM A-RELATED"/>
    <property type="match status" value="1"/>
</dbReference>
<dbReference type="PANTHER" id="PTHR47966">
    <property type="entry name" value="BETA-SITE APP-CLEAVING ENZYME, ISOFORM A-RELATED"/>
    <property type="match status" value="1"/>
</dbReference>
<keyword evidence="3" id="KW-0064">Aspartyl protease</keyword>
<keyword evidence="4" id="KW-0378">Hydrolase</keyword>
<organism evidence="7 8">
    <name type="scientific">Durusdinium trenchii</name>
    <dbReference type="NCBI Taxonomy" id="1381693"/>
    <lineage>
        <taxon>Eukaryota</taxon>
        <taxon>Sar</taxon>
        <taxon>Alveolata</taxon>
        <taxon>Dinophyceae</taxon>
        <taxon>Suessiales</taxon>
        <taxon>Symbiodiniaceae</taxon>
        <taxon>Durusdinium</taxon>
    </lineage>
</organism>
<feature type="domain" description="Peptidase A1" evidence="6">
    <location>
        <begin position="368"/>
        <end position="763"/>
    </location>
</feature>
<comment type="similarity">
    <text evidence="1">Belongs to the peptidase A1 family.</text>
</comment>
<dbReference type="Pfam" id="PF00026">
    <property type="entry name" value="Asp"/>
    <property type="match status" value="1"/>
</dbReference>
<proteinExistence type="inferred from homology"/>
<dbReference type="PROSITE" id="PS51767">
    <property type="entry name" value="PEPTIDASE_A1"/>
    <property type="match status" value="1"/>
</dbReference>
<evidence type="ECO:0000256" key="1">
    <source>
        <dbReference type="ARBA" id="ARBA00007447"/>
    </source>
</evidence>
<dbReference type="InterPro" id="IPR034164">
    <property type="entry name" value="Pepsin-like_dom"/>
</dbReference>
<comment type="caution">
    <text evidence="7">The sequence shown here is derived from an EMBL/GenBank/DDBJ whole genome shotgun (WGS) entry which is preliminary data.</text>
</comment>
<dbReference type="InterPro" id="IPR001461">
    <property type="entry name" value="Aspartic_peptidase_A1"/>
</dbReference>
<dbReference type="Gene3D" id="2.40.70.10">
    <property type="entry name" value="Acid Proteases"/>
    <property type="match status" value="2"/>
</dbReference>
<accession>A0ABP0IU78</accession>
<evidence type="ECO:0000256" key="3">
    <source>
        <dbReference type="ARBA" id="ARBA00022750"/>
    </source>
</evidence>
<dbReference type="EMBL" id="CAXAMN010003669">
    <property type="protein sequence ID" value="CAK9005631.1"/>
    <property type="molecule type" value="Genomic_DNA"/>
</dbReference>
<gene>
    <name evidence="7" type="ORF">CCMP2556_LOCUS8141</name>
</gene>
<dbReference type="SUPFAM" id="SSF50630">
    <property type="entry name" value="Acid proteases"/>
    <property type="match status" value="1"/>
</dbReference>
<dbReference type="Proteomes" id="UP001642484">
    <property type="component" value="Unassembled WGS sequence"/>
</dbReference>
<protein>
    <recommendedName>
        <fullName evidence="6">Peptidase A1 domain-containing protein</fullName>
    </recommendedName>
</protein>
<evidence type="ECO:0000256" key="2">
    <source>
        <dbReference type="ARBA" id="ARBA00022670"/>
    </source>
</evidence>
<dbReference type="PRINTS" id="PR00792">
    <property type="entry name" value="PEPSIN"/>
</dbReference>
<keyword evidence="8" id="KW-1185">Reference proteome</keyword>
<reference evidence="7 8" key="1">
    <citation type="submission" date="2024-02" db="EMBL/GenBank/DDBJ databases">
        <authorList>
            <person name="Chen Y."/>
            <person name="Shah S."/>
            <person name="Dougan E. K."/>
            <person name="Thang M."/>
            <person name="Chan C."/>
        </authorList>
    </citation>
    <scope>NUCLEOTIDE SEQUENCE [LARGE SCALE GENOMIC DNA]</scope>
</reference>
<evidence type="ECO:0000259" key="6">
    <source>
        <dbReference type="PROSITE" id="PS51767"/>
    </source>
</evidence>